<dbReference type="EMBL" id="LAHD01000266">
    <property type="protein sequence ID" value="PHJ89331.1"/>
    <property type="molecule type" value="Genomic_DNA"/>
</dbReference>
<name>A0A9Q5Z442_NOSLI</name>
<evidence type="ECO:0000256" key="1">
    <source>
        <dbReference type="SAM" id="MobiDB-lite"/>
    </source>
</evidence>
<feature type="compositionally biased region" description="Basic and acidic residues" evidence="1">
    <location>
        <begin position="50"/>
        <end position="73"/>
    </location>
</feature>
<organism evidence="2 3">
    <name type="scientific">Nostoc linckia z8</name>
    <dbReference type="NCBI Taxonomy" id="1628746"/>
    <lineage>
        <taxon>Bacteria</taxon>
        <taxon>Bacillati</taxon>
        <taxon>Cyanobacteriota</taxon>
        <taxon>Cyanophyceae</taxon>
        <taxon>Nostocales</taxon>
        <taxon>Nostocaceae</taxon>
        <taxon>Nostoc</taxon>
    </lineage>
</organism>
<evidence type="ECO:0000313" key="2">
    <source>
        <dbReference type="EMBL" id="PHJ89331.1"/>
    </source>
</evidence>
<dbReference type="Proteomes" id="UP000222310">
    <property type="component" value="Unassembled WGS sequence"/>
</dbReference>
<dbReference type="AlphaFoldDB" id="A0A9Q5Z442"/>
<comment type="caution">
    <text evidence="2">The sequence shown here is derived from an EMBL/GenBank/DDBJ whole genome shotgun (WGS) entry which is preliminary data.</text>
</comment>
<gene>
    <name evidence="2" type="ORF">VF08_37790</name>
</gene>
<sequence>MQFDASREIGAGRGLNGPEGHTDQEAVEDVGLLGWRGEEAIRSGNGQAHQSEEREIDAGRDDPEGRENEQGEGHEDDEFGAQCPVHAAGDEAAEDRDDIQNDPVNPDFHGRPAEHGGGKHTAQHQKTIDPILIDHARNQETQDVAPMAEFTQGRPDLAKT</sequence>
<feature type="compositionally biased region" description="Basic and acidic residues" evidence="1">
    <location>
        <begin position="108"/>
        <end position="117"/>
    </location>
</feature>
<reference evidence="2 3" key="1">
    <citation type="submission" date="2015-02" db="EMBL/GenBank/DDBJ databases">
        <title>Nostoc linckia genome annotation.</title>
        <authorList>
            <person name="Zhou Z."/>
        </authorList>
    </citation>
    <scope>NUCLEOTIDE SEQUENCE [LARGE SCALE GENOMIC DNA]</scope>
    <source>
        <strain evidence="3">z8</strain>
    </source>
</reference>
<evidence type="ECO:0000313" key="3">
    <source>
        <dbReference type="Proteomes" id="UP000222310"/>
    </source>
</evidence>
<feature type="region of interest" description="Disordered" evidence="1">
    <location>
        <begin position="1"/>
        <end position="124"/>
    </location>
</feature>
<proteinExistence type="predicted"/>
<accession>A0A9Q5Z442</accession>
<protein>
    <submittedName>
        <fullName evidence="2">Uncharacterized protein</fullName>
    </submittedName>
</protein>